<organism evidence="2 3">
    <name type="scientific">Actinomyces weissii</name>
    <dbReference type="NCBI Taxonomy" id="675090"/>
    <lineage>
        <taxon>Bacteria</taxon>
        <taxon>Bacillati</taxon>
        <taxon>Actinomycetota</taxon>
        <taxon>Actinomycetes</taxon>
        <taxon>Actinomycetales</taxon>
        <taxon>Actinomycetaceae</taxon>
        <taxon>Actinomyces</taxon>
    </lineage>
</organism>
<keyword evidence="3" id="KW-1185">Reference proteome</keyword>
<evidence type="ECO:0000256" key="1">
    <source>
        <dbReference type="ARBA" id="ARBA00006479"/>
    </source>
</evidence>
<dbReference type="Pfam" id="PF00480">
    <property type="entry name" value="ROK"/>
    <property type="match status" value="1"/>
</dbReference>
<dbReference type="Gene3D" id="3.30.420.40">
    <property type="match status" value="2"/>
</dbReference>
<protein>
    <submittedName>
        <fullName evidence="2">ROK family protein</fullName>
    </submittedName>
</protein>
<reference evidence="2 3" key="1">
    <citation type="submission" date="2020-12" db="EMBL/GenBank/DDBJ databases">
        <authorList>
            <person name="Zhou J."/>
        </authorList>
    </citation>
    <scope>NUCLEOTIDE SEQUENCE [LARGE SCALE GENOMIC DNA]</scope>
    <source>
        <strain evidence="2 3">CCUG 61299</strain>
    </source>
</reference>
<proteinExistence type="inferred from homology"/>
<comment type="similarity">
    <text evidence="1">Belongs to the ROK (NagC/XylR) family.</text>
</comment>
<dbReference type="PANTHER" id="PTHR18964">
    <property type="entry name" value="ROK (REPRESSOR, ORF, KINASE) FAMILY"/>
    <property type="match status" value="1"/>
</dbReference>
<evidence type="ECO:0000313" key="2">
    <source>
        <dbReference type="EMBL" id="QQM66717.1"/>
    </source>
</evidence>
<gene>
    <name evidence="2" type="ORF">JG540_06385</name>
</gene>
<sequence>MTARYAVGVDVGGTAIKTVLADAAGRALLQREDPTPRGVEPLLEAVRQLVAEVEAAVAAGTVADGPEPVRPEQVVPTVGVDVPGIVDESTGTAVLSVNLGWQDVPMARLLSEALGRPVSLGHDVRSGAWAEARWGAGSSSCMYLALGTGVAAVFIIDGRPVVSGGWAGEVGQALVPDPDRPGRLERFEAVASAGALARRLAATREPGRRQEVEAAGALGVQIAMEAGDREAQRVWDTALDAQAEVIARSVCMLGPLDVVIGGGLMKAGRRLLFEPLTERVSRLLTVSPVPRVVPAALGAWAQALGSAGRALESQEQPR</sequence>
<dbReference type="Proteomes" id="UP000595895">
    <property type="component" value="Chromosome"/>
</dbReference>
<dbReference type="CDD" id="cd23763">
    <property type="entry name" value="ASKHA_ATPase_ROK"/>
    <property type="match status" value="1"/>
</dbReference>
<dbReference type="InterPro" id="IPR000600">
    <property type="entry name" value="ROK"/>
</dbReference>
<dbReference type="RefSeq" id="WP_200274807.1">
    <property type="nucleotide sequence ID" value="NZ_CP066802.1"/>
</dbReference>
<dbReference type="InterPro" id="IPR043129">
    <property type="entry name" value="ATPase_NBD"/>
</dbReference>
<dbReference type="EMBL" id="CP066802">
    <property type="protein sequence ID" value="QQM66717.1"/>
    <property type="molecule type" value="Genomic_DNA"/>
</dbReference>
<dbReference type="KEGG" id="awe:JG540_06385"/>
<name>A0A7T7S1K4_9ACTO</name>
<dbReference type="SUPFAM" id="SSF53067">
    <property type="entry name" value="Actin-like ATPase domain"/>
    <property type="match status" value="1"/>
</dbReference>
<dbReference type="PANTHER" id="PTHR18964:SF149">
    <property type="entry name" value="BIFUNCTIONAL UDP-N-ACETYLGLUCOSAMINE 2-EPIMERASE_N-ACETYLMANNOSAMINE KINASE"/>
    <property type="match status" value="1"/>
</dbReference>
<accession>A0A7T7S1K4</accession>
<evidence type="ECO:0000313" key="3">
    <source>
        <dbReference type="Proteomes" id="UP000595895"/>
    </source>
</evidence>
<dbReference type="AlphaFoldDB" id="A0A7T7S1K4"/>